<dbReference type="GO" id="GO:0005506">
    <property type="term" value="F:iron ion binding"/>
    <property type="evidence" value="ECO:0007669"/>
    <property type="project" value="InterPro"/>
</dbReference>
<dbReference type="AlphaFoldDB" id="A0A835L7D5"/>
<dbReference type="Gene3D" id="1.10.630.10">
    <property type="entry name" value="Cytochrome P450"/>
    <property type="match status" value="1"/>
</dbReference>
<reference evidence="9" key="1">
    <citation type="submission" date="2020-08" db="EMBL/GenBank/DDBJ databases">
        <title>Spodoptera exigua strain:BAW_Kor-Di-RS1 Genome sequencing and assembly.</title>
        <authorList>
            <person name="Kim J."/>
            <person name="Nam H.Y."/>
            <person name="Kwon M."/>
            <person name="Choi J.H."/>
            <person name="Cho S.R."/>
            <person name="Kim G.-H."/>
        </authorList>
    </citation>
    <scope>NUCLEOTIDE SEQUENCE</scope>
    <source>
        <strain evidence="9">BAW_Kor-Di-RS1</strain>
        <tissue evidence="9">Whole-body</tissue>
    </source>
</reference>
<evidence type="ECO:0000256" key="7">
    <source>
        <dbReference type="ARBA" id="ARBA00023033"/>
    </source>
</evidence>
<keyword evidence="5" id="KW-0560">Oxidoreductase</keyword>
<evidence type="ECO:0000256" key="8">
    <source>
        <dbReference type="PIRSR" id="PIRSR602401-1"/>
    </source>
</evidence>
<organism evidence="9 10">
    <name type="scientific">Spodoptera exigua</name>
    <name type="common">Beet armyworm</name>
    <name type="synonym">Noctua fulgens</name>
    <dbReference type="NCBI Taxonomy" id="7107"/>
    <lineage>
        <taxon>Eukaryota</taxon>
        <taxon>Metazoa</taxon>
        <taxon>Ecdysozoa</taxon>
        <taxon>Arthropoda</taxon>
        <taxon>Hexapoda</taxon>
        <taxon>Insecta</taxon>
        <taxon>Pterygota</taxon>
        <taxon>Neoptera</taxon>
        <taxon>Endopterygota</taxon>
        <taxon>Lepidoptera</taxon>
        <taxon>Glossata</taxon>
        <taxon>Ditrysia</taxon>
        <taxon>Noctuoidea</taxon>
        <taxon>Noctuidae</taxon>
        <taxon>Amphipyrinae</taxon>
        <taxon>Spodoptera</taxon>
    </lineage>
</organism>
<evidence type="ECO:0000256" key="4">
    <source>
        <dbReference type="ARBA" id="ARBA00022723"/>
    </source>
</evidence>
<name>A0A835L7D5_SPOEX</name>
<sequence>MNWLLAVLYLVGGALSASWLVWRYKRRRMLEMASKLPGPTALPFLGNTLVFMSRPEETVNKLEELMQKYGEIYRFWLGPELNIVVRNPAYIRKGPVYDFMVPFIGSGILSGGPTWRSHRKIVILSYNKKSVENYFPVFNKECEELAKVISQKEPVTFDCYKDILRSTTQSVNQTLMGLSKEDSEQVYRLEEIIFKTHDMYTLIFNKMTKWWLQVPLIYWLLGKKKQHDYYLKLIDDVMEDIVRRRKKALEVSKPDEECMGVVDRLILSGELTDKEIKEETMTLFTSSQEVAAKIAAGDKVYQEIIDVVGPDGPVTNEQLKLLENLDMVYKETLRYFPIGAMIQRTVIEDISIKDGSITIPAGTSLVIPIHSLNRDPRYWEHPNKVMPERFLPENVEKRDPNAFIPFSLGPMDCLGRTYGTALIKTLVVWVLRYAKLEPAVSLDNIQLDIAISVTSFHGYNIKARPRNGRINGLS</sequence>
<dbReference type="PANTHER" id="PTHR24291">
    <property type="entry name" value="CYTOCHROME P450 FAMILY 4"/>
    <property type="match status" value="1"/>
</dbReference>
<evidence type="ECO:0000256" key="2">
    <source>
        <dbReference type="ARBA" id="ARBA00010617"/>
    </source>
</evidence>
<comment type="caution">
    <text evidence="9">The sequence shown here is derived from an EMBL/GenBank/DDBJ whole genome shotgun (WGS) entry which is preliminary data.</text>
</comment>
<evidence type="ECO:0008006" key="11">
    <source>
        <dbReference type="Google" id="ProtNLM"/>
    </source>
</evidence>
<evidence type="ECO:0000256" key="1">
    <source>
        <dbReference type="ARBA" id="ARBA00001971"/>
    </source>
</evidence>
<proteinExistence type="inferred from homology"/>
<protein>
    <recommendedName>
        <fullName evidence="11">Cytochrome p450</fullName>
    </recommendedName>
</protein>
<keyword evidence="4 8" id="KW-0479">Metal-binding</keyword>
<dbReference type="GO" id="GO:0020037">
    <property type="term" value="F:heme binding"/>
    <property type="evidence" value="ECO:0007669"/>
    <property type="project" value="InterPro"/>
</dbReference>
<dbReference type="Pfam" id="PF00067">
    <property type="entry name" value="p450"/>
    <property type="match status" value="1"/>
</dbReference>
<dbReference type="GO" id="GO:0004497">
    <property type="term" value="F:monooxygenase activity"/>
    <property type="evidence" value="ECO:0007669"/>
    <property type="project" value="UniProtKB-KW"/>
</dbReference>
<dbReference type="PANTHER" id="PTHR24291:SF50">
    <property type="entry name" value="BIFUNCTIONAL ALBAFLAVENONE MONOOXYGENASE_TERPENE SYNTHASE"/>
    <property type="match status" value="1"/>
</dbReference>
<gene>
    <name evidence="9" type="ORF">HW555_005496</name>
</gene>
<evidence type="ECO:0000256" key="6">
    <source>
        <dbReference type="ARBA" id="ARBA00023004"/>
    </source>
</evidence>
<feature type="binding site" description="axial binding residue" evidence="8">
    <location>
        <position position="413"/>
    </location>
    <ligand>
        <name>heme</name>
        <dbReference type="ChEBI" id="CHEBI:30413"/>
    </ligand>
    <ligandPart>
        <name>Fe</name>
        <dbReference type="ChEBI" id="CHEBI:18248"/>
    </ligandPart>
</feature>
<dbReference type="InterPro" id="IPR036396">
    <property type="entry name" value="Cyt_P450_sf"/>
</dbReference>
<dbReference type="InterPro" id="IPR001128">
    <property type="entry name" value="Cyt_P450"/>
</dbReference>
<evidence type="ECO:0000313" key="10">
    <source>
        <dbReference type="Proteomes" id="UP000648187"/>
    </source>
</evidence>
<evidence type="ECO:0000313" key="9">
    <source>
        <dbReference type="EMBL" id="KAF9417399.1"/>
    </source>
</evidence>
<dbReference type="InterPro" id="IPR050196">
    <property type="entry name" value="Cytochrome_P450_Monoox"/>
</dbReference>
<dbReference type="GO" id="GO:0016705">
    <property type="term" value="F:oxidoreductase activity, acting on paired donors, with incorporation or reduction of molecular oxygen"/>
    <property type="evidence" value="ECO:0007669"/>
    <property type="project" value="InterPro"/>
</dbReference>
<dbReference type="SUPFAM" id="SSF48264">
    <property type="entry name" value="Cytochrome P450"/>
    <property type="match status" value="1"/>
</dbReference>
<keyword evidence="10" id="KW-1185">Reference proteome</keyword>
<dbReference type="InterPro" id="IPR002401">
    <property type="entry name" value="Cyt_P450_E_grp-I"/>
</dbReference>
<dbReference type="Proteomes" id="UP000648187">
    <property type="component" value="Unassembled WGS sequence"/>
</dbReference>
<comment type="cofactor">
    <cofactor evidence="1 8">
        <name>heme</name>
        <dbReference type="ChEBI" id="CHEBI:30413"/>
    </cofactor>
</comment>
<dbReference type="PRINTS" id="PR00463">
    <property type="entry name" value="EP450I"/>
</dbReference>
<comment type="similarity">
    <text evidence="2">Belongs to the cytochrome P450 family.</text>
</comment>
<keyword evidence="6 8" id="KW-0408">Iron</keyword>
<accession>A0A835L7D5</accession>
<evidence type="ECO:0000256" key="5">
    <source>
        <dbReference type="ARBA" id="ARBA00023002"/>
    </source>
</evidence>
<keyword evidence="3 8" id="KW-0349">Heme</keyword>
<keyword evidence="7" id="KW-0503">Monooxygenase</keyword>
<evidence type="ECO:0000256" key="3">
    <source>
        <dbReference type="ARBA" id="ARBA00022617"/>
    </source>
</evidence>
<dbReference type="EMBL" id="JACKWZ010000072">
    <property type="protein sequence ID" value="KAF9417399.1"/>
    <property type="molecule type" value="Genomic_DNA"/>
</dbReference>